<dbReference type="InterPro" id="IPR023213">
    <property type="entry name" value="CAT-like_dom_sf"/>
</dbReference>
<protein>
    <recommendedName>
        <fullName evidence="6">Phthiocerol/phthiodiolone dimycocerosyl transferase</fullName>
        <ecNumber evidence="5">2.3.1.282</ecNumber>
    </recommendedName>
    <alternativeName>
        <fullName evidence="11">Acyltransferase PapA5</fullName>
    </alternativeName>
    <alternativeName>
        <fullName evidence="9">Phthiocerol/phthiodiolone O-acyltransferase</fullName>
    </alternativeName>
    <alternativeName>
        <fullName evidence="10">Polyketide synthase-associated protein A5</fullName>
    </alternativeName>
</protein>
<evidence type="ECO:0000313" key="13">
    <source>
        <dbReference type="EMBL" id="GHF55949.1"/>
    </source>
</evidence>
<evidence type="ECO:0000256" key="4">
    <source>
        <dbReference type="ARBA" id="ARBA00006558"/>
    </source>
</evidence>
<evidence type="ECO:0000256" key="6">
    <source>
        <dbReference type="ARBA" id="ARBA00013449"/>
    </source>
</evidence>
<evidence type="ECO:0000256" key="1">
    <source>
        <dbReference type="ARBA" id="ARBA00000026"/>
    </source>
</evidence>
<evidence type="ECO:0000313" key="14">
    <source>
        <dbReference type="Proteomes" id="UP000658656"/>
    </source>
</evidence>
<dbReference type="EC" id="2.3.1.282" evidence="5"/>
<evidence type="ECO:0000256" key="7">
    <source>
        <dbReference type="ARBA" id="ARBA00022679"/>
    </source>
</evidence>
<comment type="catalytic activity">
    <reaction evidence="3">
        <text>2 a mycocerosyl-[mycocerosic acid synthase] + a phthiodiolone = a dimycocerosyl phthiodiolone + 2 holo-[mycocerosic acid synthase].</text>
        <dbReference type="EC" id="2.3.1.282"/>
    </reaction>
</comment>
<dbReference type="AlphaFoldDB" id="A0A8H9MAA2"/>
<evidence type="ECO:0000256" key="9">
    <source>
        <dbReference type="ARBA" id="ARBA00030465"/>
    </source>
</evidence>
<evidence type="ECO:0000256" key="11">
    <source>
        <dbReference type="ARBA" id="ARBA00033407"/>
    </source>
</evidence>
<name>A0A8H9MAA2_9PSEU</name>
<evidence type="ECO:0000256" key="2">
    <source>
        <dbReference type="ARBA" id="ARBA00000625"/>
    </source>
</evidence>
<dbReference type="Gene3D" id="3.30.559.30">
    <property type="entry name" value="Nonribosomal peptide synthetase, condensation domain"/>
    <property type="match status" value="1"/>
</dbReference>
<comment type="caution">
    <text evidence="13">The sequence shown here is derived from an EMBL/GenBank/DDBJ whole genome shotgun (WGS) entry which is preliminary data.</text>
</comment>
<accession>A0A8H9MAA2</accession>
<dbReference type="SUPFAM" id="SSF52777">
    <property type="entry name" value="CoA-dependent acyltransferases"/>
    <property type="match status" value="2"/>
</dbReference>
<dbReference type="GO" id="GO:0016746">
    <property type="term" value="F:acyltransferase activity"/>
    <property type="evidence" value="ECO:0007669"/>
    <property type="project" value="UniProtKB-KW"/>
</dbReference>
<gene>
    <name evidence="13" type="ORF">GCM10017566_31290</name>
</gene>
<evidence type="ECO:0000256" key="3">
    <source>
        <dbReference type="ARBA" id="ARBA00001907"/>
    </source>
</evidence>
<evidence type="ECO:0000256" key="8">
    <source>
        <dbReference type="ARBA" id="ARBA00023315"/>
    </source>
</evidence>
<dbReference type="Proteomes" id="UP000658656">
    <property type="component" value="Unassembled WGS sequence"/>
</dbReference>
<keyword evidence="8 13" id="KW-0012">Acyltransferase</keyword>
<evidence type="ECO:0000259" key="12">
    <source>
        <dbReference type="Pfam" id="PF16911"/>
    </source>
</evidence>
<comment type="catalytic activity">
    <reaction evidence="2">
        <text>2 a mycocerosyl-[mycocerosic acid synthase] + a phenolphthiocerol = a dimycocerosyl phenolphthiocerol + 2 holo-[mycocerosic acid synthase].</text>
        <dbReference type="EC" id="2.3.1.282"/>
    </reaction>
</comment>
<reference evidence="13" key="1">
    <citation type="journal article" date="2014" name="Int. J. Syst. Evol. Microbiol.">
        <title>Complete genome sequence of Corynebacterium casei LMG S-19264T (=DSM 44701T), isolated from a smear-ripened cheese.</title>
        <authorList>
            <consortium name="US DOE Joint Genome Institute (JGI-PGF)"/>
            <person name="Walter F."/>
            <person name="Albersmeier A."/>
            <person name="Kalinowski J."/>
            <person name="Ruckert C."/>
        </authorList>
    </citation>
    <scope>NUCLEOTIDE SEQUENCE</scope>
    <source>
        <strain evidence="13">CGMCC 4.7679</strain>
    </source>
</reference>
<dbReference type="Gene3D" id="3.30.559.10">
    <property type="entry name" value="Chloramphenicol acetyltransferase-like domain"/>
    <property type="match status" value="1"/>
</dbReference>
<sequence length="389" mass="42845">MKRYLDDLEIRSLDNAPSYVVEYRGELDETALDRSFELVCLRHPVLRGLIHHDGTGYLLHVPPEHQPKLEAHDGGEETLLRIVRSPWDSGKTLAQLVLVRGDQGGFVAFRLDHAIADGGNRMAMFSELWQHYRELKTTGMSTVEPGNTLPRSPEHLLHERLHGTELTQEPGQAKPPKPAHDLLEGRIHLSTVDTKMIVRRAKKAGISVHALVSGAILAAHRDHGTADGPVAMMYWSPVNVRHRLTPPVGPTETTNLSLIHEALAVVEPEASPVAIGRTLKASLDEAIANHELPTGPPTTVFDTSLDRHLAIVLVSNYGVMPPFAEAPGLEIVDFRTLSPAKVGIYPSYPVYTYGGRLTILSRYPGDLYSADDASQLHKRITANLLQEVP</sequence>
<feature type="domain" description="Phthiocerol/phthiodiolone dimycocerosyl transferase C-terminal" evidence="12">
    <location>
        <begin position="185"/>
        <end position="359"/>
    </location>
</feature>
<dbReference type="Pfam" id="PF16911">
    <property type="entry name" value="PapA_C"/>
    <property type="match status" value="1"/>
</dbReference>
<dbReference type="InterPro" id="IPR031641">
    <property type="entry name" value="PapA_C"/>
</dbReference>
<dbReference type="EMBL" id="BNAV01000004">
    <property type="protein sequence ID" value="GHF55949.1"/>
    <property type="molecule type" value="Genomic_DNA"/>
</dbReference>
<evidence type="ECO:0000256" key="5">
    <source>
        <dbReference type="ARBA" id="ARBA00012866"/>
    </source>
</evidence>
<reference evidence="13" key="2">
    <citation type="submission" date="2020-09" db="EMBL/GenBank/DDBJ databases">
        <authorList>
            <person name="Sun Q."/>
            <person name="Zhou Y."/>
        </authorList>
    </citation>
    <scope>NUCLEOTIDE SEQUENCE</scope>
    <source>
        <strain evidence="13">CGMCC 4.7679</strain>
    </source>
</reference>
<evidence type="ECO:0000256" key="10">
    <source>
        <dbReference type="ARBA" id="ARBA00032317"/>
    </source>
</evidence>
<comment type="similarity">
    <text evidence="4">Belongs to the acyltransferase PapA5 family.</text>
</comment>
<keyword evidence="14" id="KW-1185">Reference proteome</keyword>
<dbReference type="RefSeq" id="WP_145935920.1">
    <property type="nucleotide sequence ID" value="NZ_BNAV01000004.1"/>
</dbReference>
<organism evidence="13 14">
    <name type="scientific">Amycolatopsis bartoniae</name>
    <dbReference type="NCBI Taxonomy" id="941986"/>
    <lineage>
        <taxon>Bacteria</taxon>
        <taxon>Bacillati</taxon>
        <taxon>Actinomycetota</taxon>
        <taxon>Actinomycetes</taxon>
        <taxon>Pseudonocardiales</taxon>
        <taxon>Pseudonocardiaceae</taxon>
        <taxon>Amycolatopsis</taxon>
    </lineage>
</organism>
<proteinExistence type="inferred from homology"/>
<keyword evidence="7 13" id="KW-0808">Transferase</keyword>
<comment type="catalytic activity">
    <reaction evidence="1">
        <text>2 a mycocerosyl-[mycocerosic acid synthase] + a phthiocerol = a dimycocerosyl phthiocerol + 2 holo-[mycocerosic acid synthase].</text>
        <dbReference type="EC" id="2.3.1.282"/>
    </reaction>
</comment>
<dbReference type="OrthoDB" id="3318646at2"/>